<evidence type="ECO:0000313" key="2">
    <source>
        <dbReference type="Proteomes" id="UP000295818"/>
    </source>
</evidence>
<name>A0ABY2B6S3_9ACTN</name>
<reference evidence="1 2" key="1">
    <citation type="journal article" date="2015" name="Stand. Genomic Sci.">
        <title>Genomic Encyclopedia of Bacterial and Archaeal Type Strains, Phase III: the genomes of soil and plant-associated and newly described type strains.</title>
        <authorList>
            <person name="Whitman W.B."/>
            <person name="Woyke T."/>
            <person name="Klenk H.P."/>
            <person name="Zhou Y."/>
            <person name="Lilburn T.G."/>
            <person name="Beck B.J."/>
            <person name="De Vos P."/>
            <person name="Vandamme P."/>
            <person name="Eisen J.A."/>
            <person name="Garrity G."/>
            <person name="Hugenholtz P."/>
            <person name="Kyrpides N.C."/>
        </authorList>
    </citation>
    <scope>NUCLEOTIDE SEQUENCE [LARGE SCALE GENOMIC DNA]</scope>
    <source>
        <strain evidence="1 2">VKM Ac-2538</strain>
    </source>
</reference>
<dbReference type="EMBL" id="SLWM01000047">
    <property type="protein sequence ID" value="TCO08176.1"/>
    <property type="molecule type" value="Genomic_DNA"/>
</dbReference>
<accession>A0ABY2B6S3</accession>
<proteinExistence type="predicted"/>
<gene>
    <name evidence="1" type="ORF">EV644_1476</name>
</gene>
<organism evidence="1 2">
    <name type="scientific">Kribbella orskensis</name>
    <dbReference type="NCBI Taxonomy" id="2512216"/>
    <lineage>
        <taxon>Bacteria</taxon>
        <taxon>Bacillati</taxon>
        <taxon>Actinomycetota</taxon>
        <taxon>Actinomycetes</taxon>
        <taxon>Propionibacteriales</taxon>
        <taxon>Kribbellaceae</taxon>
        <taxon>Kribbella</taxon>
    </lineage>
</organism>
<evidence type="ECO:0008006" key="3">
    <source>
        <dbReference type="Google" id="ProtNLM"/>
    </source>
</evidence>
<keyword evidence="2" id="KW-1185">Reference proteome</keyword>
<comment type="caution">
    <text evidence="1">The sequence shown here is derived from an EMBL/GenBank/DDBJ whole genome shotgun (WGS) entry which is preliminary data.</text>
</comment>
<dbReference type="Proteomes" id="UP000295818">
    <property type="component" value="Unassembled WGS sequence"/>
</dbReference>
<evidence type="ECO:0000313" key="1">
    <source>
        <dbReference type="EMBL" id="TCO08176.1"/>
    </source>
</evidence>
<protein>
    <recommendedName>
        <fullName evidence="3">DDE family transposase</fullName>
    </recommendedName>
</protein>
<sequence>MRCCVPPSRSGTGTRTRHYPLQQQRWFLSGGENYCSAVTELAAALGGTALKSRGLVGFREYLAGVARSEAFRSLAGETHRITTELAAVRYRLHIKGNKVMVARYDAEPDYSAEIEQVFARFKQGRRRTTGWTSRRRRT</sequence>